<name>A0A2B4SL00_STYPI</name>
<dbReference type="Pfam" id="PF00017">
    <property type="entry name" value="SH2"/>
    <property type="match status" value="1"/>
</dbReference>
<dbReference type="InterPro" id="IPR011993">
    <property type="entry name" value="PH-like_dom_sf"/>
</dbReference>
<evidence type="ECO:0000256" key="2">
    <source>
        <dbReference type="PROSITE-ProRule" id="PRU00191"/>
    </source>
</evidence>
<dbReference type="STRING" id="50429.A0A2B4SL00"/>
<dbReference type="PROSITE" id="PS50001">
    <property type="entry name" value="SH2"/>
    <property type="match status" value="1"/>
</dbReference>
<dbReference type="SMART" id="SM00252">
    <property type="entry name" value="SH2"/>
    <property type="match status" value="1"/>
</dbReference>
<feature type="domain" description="PH" evidence="5">
    <location>
        <begin position="20"/>
        <end position="125"/>
    </location>
</feature>
<reference evidence="7" key="1">
    <citation type="journal article" date="2017" name="bioRxiv">
        <title>Comparative analysis of the genomes of Stylophora pistillata and Acropora digitifera provides evidence for extensive differences between species of corals.</title>
        <authorList>
            <person name="Voolstra C.R."/>
            <person name="Li Y."/>
            <person name="Liew Y.J."/>
            <person name="Baumgarten S."/>
            <person name="Zoccola D."/>
            <person name="Flot J.-F."/>
            <person name="Tambutte S."/>
            <person name="Allemand D."/>
            <person name="Aranda M."/>
        </authorList>
    </citation>
    <scope>NUCLEOTIDE SEQUENCE [LARGE SCALE GENOMIC DNA]</scope>
</reference>
<dbReference type="PANTHER" id="PTHR15126">
    <property type="entry name" value="SH3-BINDING"/>
    <property type="match status" value="1"/>
</dbReference>
<feature type="region of interest" description="Disordered" evidence="3">
    <location>
        <begin position="267"/>
        <end position="312"/>
    </location>
</feature>
<feature type="domain" description="SH2" evidence="4">
    <location>
        <begin position="315"/>
        <end position="407"/>
    </location>
</feature>
<evidence type="ECO:0000256" key="3">
    <source>
        <dbReference type="SAM" id="MobiDB-lite"/>
    </source>
</evidence>
<dbReference type="InterPro" id="IPR035848">
    <property type="entry name" value="SH3BP2"/>
</dbReference>
<dbReference type="SMART" id="SM00233">
    <property type="entry name" value="PH"/>
    <property type="match status" value="1"/>
</dbReference>
<dbReference type="CDD" id="cd00173">
    <property type="entry name" value="SH2"/>
    <property type="match status" value="1"/>
</dbReference>
<keyword evidence="1 2" id="KW-0727">SH2 domain</keyword>
<dbReference type="PROSITE" id="PS50003">
    <property type="entry name" value="PH_DOMAIN"/>
    <property type="match status" value="1"/>
</dbReference>
<dbReference type="PANTHER" id="PTHR15126:SF4">
    <property type="entry name" value="SH3 DOMAIN-BINDING PROTEIN 2"/>
    <property type="match status" value="1"/>
</dbReference>
<dbReference type="Gene3D" id="2.30.29.30">
    <property type="entry name" value="Pleckstrin-homology domain (PH domain)/Phosphotyrosine-binding domain (PTB)"/>
    <property type="match status" value="1"/>
</dbReference>
<proteinExistence type="predicted"/>
<dbReference type="InterPro" id="IPR001849">
    <property type="entry name" value="PH_domain"/>
</dbReference>
<dbReference type="SUPFAM" id="SSF55550">
    <property type="entry name" value="SH2 domain"/>
    <property type="match status" value="1"/>
</dbReference>
<dbReference type="EMBL" id="LSMT01000069">
    <property type="protein sequence ID" value="PFX29248.1"/>
    <property type="molecule type" value="Genomic_DNA"/>
</dbReference>
<dbReference type="OrthoDB" id="10254483at2759"/>
<comment type="caution">
    <text evidence="6">The sequence shown here is derived from an EMBL/GenBank/DDBJ whole genome shotgun (WGS) entry which is preliminary data.</text>
</comment>
<accession>A0A2B4SL00</accession>
<dbReference type="GO" id="GO:0007165">
    <property type="term" value="P:signal transduction"/>
    <property type="evidence" value="ECO:0007669"/>
    <property type="project" value="InterPro"/>
</dbReference>
<evidence type="ECO:0000313" key="7">
    <source>
        <dbReference type="Proteomes" id="UP000225706"/>
    </source>
</evidence>
<dbReference type="Gene3D" id="3.30.505.10">
    <property type="entry name" value="SH2 domain"/>
    <property type="match status" value="1"/>
</dbReference>
<keyword evidence="7" id="KW-1185">Reference proteome</keyword>
<evidence type="ECO:0000259" key="4">
    <source>
        <dbReference type="PROSITE" id="PS50001"/>
    </source>
</evidence>
<dbReference type="InterPro" id="IPR036860">
    <property type="entry name" value="SH2_dom_sf"/>
</dbReference>
<sequence>MARAVEPYANITAQELLGTGANCFGWVMKETTSGLRSLVKVLGWPWYYMILHSGCLYLYQHSDDENYTEVIPLTNYRACDAPEVKKYTWAFKLINESYLMKTLFFAVDSEFDLNRWREAIMKDKKNYCRPVSEVDPAEEHYTINTDQTNPSCSLSIPRRKPNAATFPHNLKPSRNDPSDVLVGQASISSGTSKVHSMPSHLGTQAARKQCPLLRPSQENRSTQSNVPPWFGNQEPRTMPLPKRPHAQKKNEPVQFFERSLLEVEAQGPPELPCSSRPPMTASGSTPTKFKALGRGTPDGRSVRNREREEDNSSLTLIHDMDSSQAEMLLKKRPGVYILRKSKTIQSTMVLSVGTSGKVMHYRILHDEEQGYSLGERGTPRFPDIQDLLNHYSSFDLPLHDLKLTMEGNYK</sequence>
<dbReference type="AlphaFoldDB" id="A0A2B4SL00"/>
<dbReference type="SUPFAM" id="SSF50729">
    <property type="entry name" value="PH domain-like"/>
    <property type="match status" value="1"/>
</dbReference>
<evidence type="ECO:0000259" key="5">
    <source>
        <dbReference type="PROSITE" id="PS50003"/>
    </source>
</evidence>
<protein>
    <submittedName>
        <fullName evidence="6">Pleckstrin-likey domain-containing family A member 7</fullName>
    </submittedName>
</protein>
<gene>
    <name evidence="6" type="primary">plekha7</name>
    <name evidence="6" type="ORF">AWC38_SpisGene6058</name>
</gene>
<feature type="compositionally biased region" description="Basic and acidic residues" evidence="3">
    <location>
        <begin position="300"/>
        <end position="310"/>
    </location>
</feature>
<organism evidence="6 7">
    <name type="scientific">Stylophora pistillata</name>
    <name type="common">Smooth cauliflower coral</name>
    <dbReference type="NCBI Taxonomy" id="50429"/>
    <lineage>
        <taxon>Eukaryota</taxon>
        <taxon>Metazoa</taxon>
        <taxon>Cnidaria</taxon>
        <taxon>Anthozoa</taxon>
        <taxon>Hexacorallia</taxon>
        <taxon>Scleractinia</taxon>
        <taxon>Astrocoeniina</taxon>
        <taxon>Pocilloporidae</taxon>
        <taxon>Stylophora</taxon>
    </lineage>
</organism>
<evidence type="ECO:0000256" key="1">
    <source>
        <dbReference type="ARBA" id="ARBA00022999"/>
    </source>
</evidence>
<dbReference type="InterPro" id="IPR000980">
    <property type="entry name" value="SH2"/>
</dbReference>
<dbReference type="Pfam" id="PF00169">
    <property type="entry name" value="PH"/>
    <property type="match status" value="1"/>
</dbReference>
<evidence type="ECO:0000313" key="6">
    <source>
        <dbReference type="EMBL" id="PFX29248.1"/>
    </source>
</evidence>
<dbReference type="GO" id="GO:0017124">
    <property type="term" value="F:SH3 domain binding"/>
    <property type="evidence" value="ECO:0007669"/>
    <property type="project" value="TreeGrafter"/>
</dbReference>
<dbReference type="Proteomes" id="UP000225706">
    <property type="component" value="Unassembled WGS sequence"/>
</dbReference>